<sequence length="206" mass="23537">MELYFVRHGKTEWNKEMRLQGRFGDSPLLKTSYQQIELLGQVLTPVDFEVCFCSPSRRARETAEGILTCQKAPVPIHFEENFRELGYGDLEGQKISTSKARYPKALYAMRHDPSQYHPEAFHGESYVKMLERMRTVVEQAMNDYPTGPILFVGHGASLTGCIQHLLGKPLDRLREDGGLANNSLTILDYSKGQFKMKQWNDTSFLA</sequence>
<dbReference type="PANTHER" id="PTHR48100:SF1">
    <property type="entry name" value="HISTIDINE PHOSPHATASE FAMILY PROTEIN-RELATED"/>
    <property type="match status" value="1"/>
</dbReference>
<dbReference type="RefSeq" id="WP_136135794.1">
    <property type="nucleotide sequence ID" value="NZ_SDGV01000001.1"/>
</dbReference>
<proteinExistence type="predicted"/>
<keyword evidence="4" id="KW-1185">Reference proteome</keyword>
<evidence type="ECO:0000256" key="1">
    <source>
        <dbReference type="PIRSR" id="PIRSR613078-1"/>
    </source>
</evidence>
<comment type="caution">
    <text evidence="3">The sequence shown here is derived from an EMBL/GenBank/DDBJ whole genome shotgun (WGS) entry which is preliminary data.</text>
</comment>
<gene>
    <name evidence="3" type="ORF">ESZ54_00940</name>
</gene>
<dbReference type="Proteomes" id="UP000310506">
    <property type="component" value="Unassembled WGS sequence"/>
</dbReference>
<dbReference type="AlphaFoldDB" id="A0A4S3B6W9"/>
<dbReference type="EMBL" id="SDGV01000001">
    <property type="protein sequence ID" value="THB62408.1"/>
    <property type="molecule type" value="Genomic_DNA"/>
</dbReference>
<organism evidence="3 4">
    <name type="scientific">Vagococcus silagei</name>
    <dbReference type="NCBI Taxonomy" id="2508885"/>
    <lineage>
        <taxon>Bacteria</taxon>
        <taxon>Bacillati</taxon>
        <taxon>Bacillota</taxon>
        <taxon>Bacilli</taxon>
        <taxon>Lactobacillales</taxon>
        <taxon>Enterococcaceae</taxon>
        <taxon>Vagococcus</taxon>
    </lineage>
</organism>
<feature type="active site" description="Proton donor/acceptor" evidence="1">
    <location>
        <position position="84"/>
    </location>
</feature>
<name>A0A4S3B6W9_9ENTE</name>
<evidence type="ECO:0000313" key="3">
    <source>
        <dbReference type="EMBL" id="THB62408.1"/>
    </source>
</evidence>
<feature type="active site" description="Tele-phosphohistidine intermediate" evidence="1">
    <location>
        <position position="8"/>
    </location>
</feature>
<dbReference type="PANTHER" id="PTHR48100">
    <property type="entry name" value="BROAD-SPECIFICITY PHOSPHATASE YOR283W-RELATED"/>
    <property type="match status" value="1"/>
</dbReference>
<dbReference type="CDD" id="cd07067">
    <property type="entry name" value="HP_PGM_like"/>
    <property type="match status" value="1"/>
</dbReference>
<accession>A0A4S3B6W9</accession>
<dbReference type="OrthoDB" id="9782128at2"/>
<dbReference type="GO" id="GO:0005737">
    <property type="term" value="C:cytoplasm"/>
    <property type="evidence" value="ECO:0007669"/>
    <property type="project" value="TreeGrafter"/>
</dbReference>
<dbReference type="InterPro" id="IPR013078">
    <property type="entry name" value="His_Pase_superF_clade-1"/>
</dbReference>
<reference evidence="3 4" key="1">
    <citation type="submission" date="2019-01" db="EMBL/GenBank/DDBJ databases">
        <title>Vagococcus silagei sp. nov. isolated from brewer's grain.</title>
        <authorList>
            <person name="Guu J.-R."/>
        </authorList>
    </citation>
    <scope>NUCLEOTIDE SEQUENCE [LARGE SCALE GENOMIC DNA]</scope>
    <source>
        <strain evidence="3 4">2B-2</strain>
    </source>
</reference>
<dbReference type="Gene3D" id="3.40.50.1240">
    <property type="entry name" value="Phosphoglycerate mutase-like"/>
    <property type="match status" value="1"/>
</dbReference>
<dbReference type="Pfam" id="PF00300">
    <property type="entry name" value="His_Phos_1"/>
    <property type="match status" value="1"/>
</dbReference>
<evidence type="ECO:0000313" key="4">
    <source>
        <dbReference type="Proteomes" id="UP000310506"/>
    </source>
</evidence>
<protein>
    <submittedName>
        <fullName evidence="3">Histidine phosphatase family protein</fullName>
    </submittedName>
</protein>
<feature type="binding site" evidence="2">
    <location>
        <position position="58"/>
    </location>
    <ligand>
        <name>substrate</name>
    </ligand>
</feature>
<dbReference type="InterPro" id="IPR029033">
    <property type="entry name" value="His_PPase_superfam"/>
</dbReference>
<dbReference type="InterPro" id="IPR050275">
    <property type="entry name" value="PGM_Phosphatase"/>
</dbReference>
<dbReference type="SUPFAM" id="SSF53254">
    <property type="entry name" value="Phosphoglycerate mutase-like"/>
    <property type="match status" value="1"/>
</dbReference>
<evidence type="ECO:0000256" key="2">
    <source>
        <dbReference type="PIRSR" id="PIRSR613078-2"/>
    </source>
</evidence>
<feature type="binding site" evidence="2">
    <location>
        <begin position="7"/>
        <end position="14"/>
    </location>
    <ligand>
        <name>substrate</name>
    </ligand>
</feature>
<feature type="binding site" evidence="2">
    <location>
        <begin position="84"/>
        <end position="87"/>
    </location>
    <ligand>
        <name>substrate</name>
    </ligand>
</feature>
<dbReference type="GO" id="GO:0016791">
    <property type="term" value="F:phosphatase activity"/>
    <property type="evidence" value="ECO:0007669"/>
    <property type="project" value="TreeGrafter"/>
</dbReference>
<dbReference type="SMART" id="SM00855">
    <property type="entry name" value="PGAM"/>
    <property type="match status" value="1"/>
</dbReference>